<keyword evidence="3" id="KW-1185">Reference proteome</keyword>
<feature type="compositionally biased region" description="Polar residues" evidence="1">
    <location>
        <begin position="263"/>
        <end position="275"/>
    </location>
</feature>
<feature type="compositionally biased region" description="Pro residues" evidence="1">
    <location>
        <begin position="192"/>
        <end position="206"/>
    </location>
</feature>
<proteinExistence type="predicted"/>
<accession>A0A3S5AP69</accession>
<organism evidence="2 3">
    <name type="scientific">Protopolystoma xenopodis</name>
    <dbReference type="NCBI Taxonomy" id="117903"/>
    <lineage>
        <taxon>Eukaryota</taxon>
        <taxon>Metazoa</taxon>
        <taxon>Spiralia</taxon>
        <taxon>Lophotrochozoa</taxon>
        <taxon>Platyhelminthes</taxon>
        <taxon>Monogenea</taxon>
        <taxon>Polyopisthocotylea</taxon>
        <taxon>Polystomatidea</taxon>
        <taxon>Polystomatidae</taxon>
        <taxon>Protopolystoma</taxon>
    </lineage>
</organism>
<feature type="compositionally biased region" description="Low complexity" evidence="1">
    <location>
        <begin position="176"/>
        <end position="191"/>
    </location>
</feature>
<dbReference type="EMBL" id="CAAALY010247578">
    <property type="protein sequence ID" value="VEL34398.1"/>
    <property type="molecule type" value="Genomic_DNA"/>
</dbReference>
<comment type="caution">
    <text evidence="2">The sequence shown here is derived from an EMBL/GenBank/DDBJ whole genome shotgun (WGS) entry which is preliminary data.</text>
</comment>
<evidence type="ECO:0000313" key="2">
    <source>
        <dbReference type="EMBL" id="VEL34398.1"/>
    </source>
</evidence>
<evidence type="ECO:0000256" key="1">
    <source>
        <dbReference type="SAM" id="MobiDB-lite"/>
    </source>
</evidence>
<feature type="region of interest" description="Disordered" evidence="1">
    <location>
        <begin position="174"/>
        <end position="277"/>
    </location>
</feature>
<protein>
    <submittedName>
        <fullName evidence="2">Uncharacterized protein</fullName>
    </submittedName>
</protein>
<dbReference type="AlphaFoldDB" id="A0A3S5AP69"/>
<sequence>MINPVVSSGILVTSPSLLSSDVSPGLEATLCSGGPLNSTSGAAAAAAAAYHSLLVSATLPSSQPVFSFPTGIYDQTPGMLTTTTSPVAKSGNAIPLVSSTTAASVTYLLSNGLLAPAGSAGPPTNCFFGGVQPDGPFVHPAANNAEANRPTGRQKSQAGGELLLFEAARRTGQLALGPSPTSASSSSSSDAPPTPLPPSGPIPHPRTCPHDPIDLRTLGPSDSESGRVYHSGRPGVSARAQNAQQLLLRSRAVGTRGSGYRRAQTTPSNEQTNASRTERLYSRAGACVAAPRAASNDRTAKTSLKIPPLSLPGYEGLFTPAGGGTGTGTGGYYWPDGVEERPRTVGPARLYDEAAGVYDVDAEELAELNELTELAQLAQLRAQVVAVYATMNRRLTRALREPTRESLFVQGSSLPPLPGAHALLSPGHVASSSSSPG</sequence>
<dbReference type="Proteomes" id="UP000784294">
    <property type="component" value="Unassembled WGS sequence"/>
</dbReference>
<reference evidence="2" key="1">
    <citation type="submission" date="2018-11" db="EMBL/GenBank/DDBJ databases">
        <authorList>
            <consortium name="Pathogen Informatics"/>
        </authorList>
    </citation>
    <scope>NUCLEOTIDE SEQUENCE</scope>
</reference>
<evidence type="ECO:0000313" key="3">
    <source>
        <dbReference type="Proteomes" id="UP000784294"/>
    </source>
</evidence>
<name>A0A3S5AP69_9PLAT</name>
<gene>
    <name evidence="2" type="ORF">PXEA_LOCUS27838</name>
</gene>